<proteinExistence type="inferred from homology"/>
<dbReference type="OMA" id="ACPPHIH"/>
<gene>
    <name evidence="4" type="ORF">PTSG_00748</name>
</gene>
<sequence>MAHTTNNHTMLLPVVAVAAVLALMAAQASASGAYGDPGKFDSYVLALSWTPEFCFQNPSSDECKSIEPSDFAASNFGLHGLWPQYNSSHDGHDWPQFCHADNTSYWKAISSVLNNVEQEFLQQWKKYAPAYAYSDLLTHEWQRHGSCALPAVLNAWKSVDALYDVQKAYFGYQMQLVAANPTPGFVTQALKSGKPVAVSDLQQHFGGAQYVGLQCVMAGNKAFLSQIELCYAKDATGRPTTKTPCPATVLNNSYDNNCVTTKQSHVYITKMK</sequence>
<dbReference type="KEGG" id="sre:PTSG_00748"/>
<comment type="similarity">
    <text evidence="1 2">Belongs to the RNase T2 family.</text>
</comment>
<dbReference type="OrthoDB" id="435754at2759"/>
<dbReference type="PANTHER" id="PTHR11240">
    <property type="entry name" value="RIBONUCLEASE T2"/>
    <property type="match status" value="1"/>
</dbReference>
<evidence type="ECO:0000256" key="1">
    <source>
        <dbReference type="ARBA" id="ARBA00007469"/>
    </source>
</evidence>
<dbReference type="InParanoid" id="F2TXD0"/>
<keyword evidence="5" id="KW-1185">Reference proteome</keyword>
<dbReference type="GO" id="GO:0033897">
    <property type="term" value="F:ribonuclease T2 activity"/>
    <property type="evidence" value="ECO:0007669"/>
    <property type="project" value="InterPro"/>
</dbReference>
<name>F2TXD0_SALR5</name>
<dbReference type="InterPro" id="IPR033130">
    <property type="entry name" value="RNase_T2_His_AS_2"/>
</dbReference>
<feature type="signal peptide" evidence="3">
    <location>
        <begin position="1"/>
        <end position="30"/>
    </location>
</feature>
<reference evidence="4" key="1">
    <citation type="submission" date="2009-08" db="EMBL/GenBank/DDBJ databases">
        <title>Annotation of Salpingoeca rosetta.</title>
        <authorList>
            <consortium name="The Broad Institute Genome Sequencing Platform"/>
            <person name="Russ C."/>
            <person name="Cuomo C."/>
            <person name="Burger G."/>
            <person name="Gray M.W."/>
            <person name="Holland P.W.H."/>
            <person name="King N."/>
            <person name="Lang F.B.F."/>
            <person name="Roger A.J."/>
            <person name="Ruiz-Trillo I."/>
            <person name="Young S.K."/>
            <person name="Zeng Q."/>
            <person name="Gargeya S."/>
            <person name="Alvarado L."/>
            <person name="Berlin A."/>
            <person name="Chapman S.B."/>
            <person name="Chen Z."/>
            <person name="Freedman E."/>
            <person name="Gellesch M."/>
            <person name="Goldberg J."/>
            <person name="Griggs A."/>
            <person name="Gujja S."/>
            <person name="Heilman E."/>
            <person name="Heiman D."/>
            <person name="Howarth C."/>
            <person name="Mehta T."/>
            <person name="Neiman D."/>
            <person name="Pearson M."/>
            <person name="Roberts A."/>
            <person name="Saif S."/>
            <person name="Shea T."/>
            <person name="Shenoy N."/>
            <person name="Sisk P."/>
            <person name="Stolte C."/>
            <person name="Sykes S."/>
            <person name="White J."/>
            <person name="Yandava C."/>
            <person name="Haas B."/>
            <person name="Nusbaum C."/>
            <person name="Birren B."/>
        </authorList>
    </citation>
    <scope>NUCLEOTIDE SEQUENCE [LARGE SCALE GENOMIC DNA]</scope>
    <source>
        <strain evidence="4">ATCC 50818</strain>
    </source>
</reference>
<organism evidence="5">
    <name type="scientific">Salpingoeca rosetta (strain ATCC 50818 / BSB-021)</name>
    <dbReference type="NCBI Taxonomy" id="946362"/>
    <lineage>
        <taxon>Eukaryota</taxon>
        <taxon>Choanoflagellata</taxon>
        <taxon>Craspedida</taxon>
        <taxon>Salpingoecidae</taxon>
        <taxon>Salpingoeca</taxon>
    </lineage>
</organism>
<dbReference type="PANTHER" id="PTHR11240:SF22">
    <property type="entry name" value="RIBONUCLEASE T2"/>
    <property type="match status" value="1"/>
</dbReference>
<dbReference type="eggNOG" id="KOG1642">
    <property type="taxonomic scope" value="Eukaryota"/>
</dbReference>
<dbReference type="GeneID" id="16078810"/>
<evidence type="ECO:0000313" key="4">
    <source>
        <dbReference type="EMBL" id="EGD76039.1"/>
    </source>
</evidence>
<keyword evidence="3" id="KW-0732">Signal</keyword>
<dbReference type="GO" id="GO:0006401">
    <property type="term" value="P:RNA catabolic process"/>
    <property type="evidence" value="ECO:0007669"/>
    <property type="project" value="UniProtKB-ARBA"/>
</dbReference>
<dbReference type="STRING" id="946362.F2TXD0"/>
<dbReference type="EMBL" id="GL832956">
    <property type="protein sequence ID" value="EGD76039.1"/>
    <property type="molecule type" value="Genomic_DNA"/>
</dbReference>
<dbReference type="PROSITE" id="PS00530">
    <property type="entry name" value="RNASE_T2_1"/>
    <property type="match status" value="1"/>
</dbReference>
<dbReference type="PROSITE" id="PS00531">
    <property type="entry name" value="RNASE_T2_2"/>
    <property type="match status" value="1"/>
</dbReference>
<dbReference type="Proteomes" id="UP000007799">
    <property type="component" value="Unassembled WGS sequence"/>
</dbReference>
<dbReference type="RefSeq" id="XP_004998214.1">
    <property type="nucleotide sequence ID" value="XM_004998157.1"/>
</dbReference>
<dbReference type="SUPFAM" id="SSF55895">
    <property type="entry name" value="Ribonuclease Rh-like"/>
    <property type="match status" value="1"/>
</dbReference>
<dbReference type="InterPro" id="IPR001568">
    <property type="entry name" value="RNase_T2-like"/>
</dbReference>
<dbReference type="InterPro" id="IPR018188">
    <property type="entry name" value="RNase_T2_His_AS_1"/>
</dbReference>
<evidence type="ECO:0000313" key="5">
    <source>
        <dbReference type="Proteomes" id="UP000007799"/>
    </source>
</evidence>
<dbReference type="Pfam" id="PF00445">
    <property type="entry name" value="Ribonuclease_T2"/>
    <property type="match status" value="1"/>
</dbReference>
<accession>F2TXD0</accession>
<evidence type="ECO:0000256" key="3">
    <source>
        <dbReference type="SAM" id="SignalP"/>
    </source>
</evidence>
<dbReference type="Gene3D" id="3.90.730.10">
    <property type="entry name" value="Ribonuclease T2-like"/>
    <property type="match status" value="1"/>
</dbReference>
<dbReference type="AlphaFoldDB" id="F2TXD0"/>
<dbReference type="InterPro" id="IPR036430">
    <property type="entry name" value="RNase_T2-like_sf"/>
</dbReference>
<evidence type="ECO:0000256" key="2">
    <source>
        <dbReference type="RuleBase" id="RU004328"/>
    </source>
</evidence>
<dbReference type="GO" id="GO:0003723">
    <property type="term" value="F:RNA binding"/>
    <property type="evidence" value="ECO:0007669"/>
    <property type="project" value="InterPro"/>
</dbReference>
<protein>
    <submittedName>
        <fullName evidence="4">Uncharacterized protein</fullName>
    </submittedName>
</protein>
<feature type="chain" id="PRO_5003288198" evidence="3">
    <location>
        <begin position="31"/>
        <end position="272"/>
    </location>
</feature>